<feature type="transmembrane region" description="Helical" evidence="1">
    <location>
        <begin position="7"/>
        <end position="26"/>
    </location>
</feature>
<evidence type="ECO:0000256" key="1">
    <source>
        <dbReference type="SAM" id="Phobius"/>
    </source>
</evidence>
<evidence type="ECO:0000313" key="3">
    <source>
        <dbReference type="Proteomes" id="UP000245533"/>
    </source>
</evidence>
<gene>
    <name evidence="2" type="ORF">DDZ15_05545</name>
</gene>
<organism evidence="2 3">
    <name type="scientific">Rhodohalobacter mucosus</name>
    <dbReference type="NCBI Taxonomy" id="2079485"/>
    <lineage>
        <taxon>Bacteria</taxon>
        <taxon>Pseudomonadati</taxon>
        <taxon>Balneolota</taxon>
        <taxon>Balneolia</taxon>
        <taxon>Balneolales</taxon>
        <taxon>Balneolaceae</taxon>
        <taxon>Rhodohalobacter</taxon>
    </lineage>
</organism>
<sequence length="163" mass="18582">MTKYHSIYLIWLLPLYFLFQFGYQVATYQGISNTYSNGDSYLANVVEFDVKQIAAQTNGYVILKFSTDGGKTIEQKLTLPVQMAQAIMESEVIPIRYLEDSFKPIVMLPTYELQKSVIKVNFGVMGIGLIITVILSFFASRYAASKIKYGDREIEIERVDSEE</sequence>
<comment type="caution">
    <text evidence="2">The sequence shown here is derived from an EMBL/GenBank/DDBJ whole genome shotgun (WGS) entry which is preliminary data.</text>
</comment>
<dbReference type="EMBL" id="QGGB01000004">
    <property type="protein sequence ID" value="PWN07265.1"/>
    <property type="molecule type" value="Genomic_DNA"/>
</dbReference>
<keyword evidence="3" id="KW-1185">Reference proteome</keyword>
<feature type="transmembrane region" description="Helical" evidence="1">
    <location>
        <begin position="117"/>
        <end position="139"/>
    </location>
</feature>
<keyword evidence="1" id="KW-0812">Transmembrane</keyword>
<name>A0A316TVT1_9BACT</name>
<protein>
    <submittedName>
        <fullName evidence="2">Uncharacterized protein</fullName>
    </submittedName>
</protein>
<keyword evidence="1" id="KW-1133">Transmembrane helix</keyword>
<reference evidence="2 3" key="1">
    <citation type="submission" date="2018-05" db="EMBL/GenBank/DDBJ databases">
        <title>Rhodohalobacter halophilus gen. nov., sp. nov., a moderately halophilic member of the family Balneolaceae.</title>
        <authorList>
            <person name="Liu Z.-W."/>
        </authorList>
    </citation>
    <scope>NUCLEOTIDE SEQUENCE [LARGE SCALE GENOMIC DNA]</scope>
    <source>
        <strain evidence="2 3">8A47</strain>
    </source>
</reference>
<dbReference type="Proteomes" id="UP000245533">
    <property type="component" value="Unassembled WGS sequence"/>
</dbReference>
<accession>A0A316TVT1</accession>
<dbReference type="OrthoDB" id="1524361at2"/>
<dbReference type="AlphaFoldDB" id="A0A316TVT1"/>
<dbReference type="RefSeq" id="WP_109645961.1">
    <property type="nucleotide sequence ID" value="NZ_QGGB01000004.1"/>
</dbReference>
<evidence type="ECO:0000313" key="2">
    <source>
        <dbReference type="EMBL" id="PWN07265.1"/>
    </source>
</evidence>
<proteinExistence type="predicted"/>
<keyword evidence="1" id="KW-0472">Membrane</keyword>